<evidence type="ECO:0000313" key="3">
    <source>
        <dbReference type="EMBL" id="KXJ96786.1"/>
    </source>
</evidence>
<feature type="region of interest" description="Disordered" evidence="1">
    <location>
        <begin position="140"/>
        <end position="239"/>
    </location>
</feature>
<gene>
    <name evidence="3" type="ORF">Micbo1qcDRAFT_229603</name>
</gene>
<proteinExistence type="predicted"/>
<keyword evidence="4" id="KW-1185">Reference proteome</keyword>
<dbReference type="InterPro" id="IPR018200">
    <property type="entry name" value="USP_CS"/>
</dbReference>
<dbReference type="FunCoup" id="A0A136JI43">
    <property type="interactions" value="132"/>
</dbReference>
<feature type="compositionally biased region" description="Low complexity" evidence="1">
    <location>
        <begin position="191"/>
        <end position="202"/>
    </location>
</feature>
<dbReference type="InterPro" id="IPR001394">
    <property type="entry name" value="Peptidase_C19_UCH"/>
</dbReference>
<dbReference type="GO" id="GO:0016579">
    <property type="term" value="P:protein deubiquitination"/>
    <property type="evidence" value="ECO:0007669"/>
    <property type="project" value="InterPro"/>
</dbReference>
<feature type="compositionally biased region" description="Polar residues" evidence="1">
    <location>
        <begin position="157"/>
        <end position="190"/>
    </location>
</feature>
<dbReference type="CDD" id="cd02257">
    <property type="entry name" value="Peptidase_C19"/>
    <property type="match status" value="1"/>
</dbReference>
<evidence type="ECO:0000256" key="1">
    <source>
        <dbReference type="SAM" id="MobiDB-lite"/>
    </source>
</evidence>
<dbReference type="SUPFAM" id="SSF54001">
    <property type="entry name" value="Cysteine proteinases"/>
    <property type="match status" value="1"/>
</dbReference>
<accession>A0A136JI43</accession>
<protein>
    <recommendedName>
        <fullName evidence="2">USP domain-containing protein</fullName>
    </recommendedName>
</protein>
<dbReference type="EMBL" id="KQ964245">
    <property type="protein sequence ID" value="KXJ96786.1"/>
    <property type="molecule type" value="Genomic_DNA"/>
</dbReference>
<feature type="compositionally biased region" description="Polar residues" evidence="1">
    <location>
        <begin position="226"/>
        <end position="239"/>
    </location>
</feature>
<feature type="compositionally biased region" description="Polar residues" evidence="1">
    <location>
        <begin position="646"/>
        <end position="660"/>
    </location>
</feature>
<dbReference type="GO" id="GO:0005829">
    <property type="term" value="C:cytosol"/>
    <property type="evidence" value="ECO:0007669"/>
    <property type="project" value="TreeGrafter"/>
</dbReference>
<dbReference type="PROSITE" id="PS50235">
    <property type="entry name" value="USP_3"/>
    <property type="match status" value="1"/>
</dbReference>
<feature type="region of interest" description="Disordered" evidence="1">
    <location>
        <begin position="527"/>
        <end position="561"/>
    </location>
</feature>
<dbReference type="GO" id="GO:0004843">
    <property type="term" value="F:cysteine-type deubiquitinase activity"/>
    <property type="evidence" value="ECO:0007669"/>
    <property type="project" value="InterPro"/>
</dbReference>
<dbReference type="GO" id="GO:0005634">
    <property type="term" value="C:nucleus"/>
    <property type="evidence" value="ECO:0007669"/>
    <property type="project" value="TreeGrafter"/>
</dbReference>
<dbReference type="InterPro" id="IPR038765">
    <property type="entry name" value="Papain-like_cys_pep_sf"/>
</dbReference>
<dbReference type="InterPro" id="IPR036873">
    <property type="entry name" value="Rhodanese-like_dom_sf"/>
</dbReference>
<name>A0A136JI43_9PEZI</name>
<dbReference type="InParanoid" id="A0A136JI43"/>
<organism evidence="3 4">
    <name type="scientific">Microdochium bolleyi</name>
    <dbReference type="NCBI Taxonomy" id="196109"/>
    <lineage>
        <taxon>Eukaryota</taxon>
        <taxon>Fungi</taxon>
        <taxon>Dikarya</taxon>
        <taxon>Ascomycota</taxon>
        <taxon>Pezizomycotina</taxon>
        <taxon>Sordariomycetes</taxon>
        <taxon>Xylariomycetidae</taxon>
        <taxon>Xylariales</taxon>
        <taxon>Microdochiaceae</taxon>
        <taxon>Microdochium</taxon>
    </lineage>
</organism>
<dbReference type="STRING" id="196109.A0A136JI43"/>
<feature type="region of interest" description="Disordered" evidence="1">
    <location>
        <begin position="582"/>
        <end position="661"/>
    </location>
</feature>
<dbReference type="AlphaFoldDB" id="A0A136JI43"/>
<dbReference type="InterPro" id="IPR050164">
    <property type="entry name" value="Peptidase_C19"/>
</dbReference>
<evidence type="ECO:0000259" key="2">
    <source>
        <dbReference type="PROSITE" id="PS50235"/>
    </source>
</evidence>
<sequence length="1063" mass="118030">MSHIALSRPAPPSGIGALDMETGSNGLARGGAPNGGKAPFKHIEDLVHVDVDIDPHSPLRTILQAGDGHMRQAITYSDFRRPDLALQEYIRATIIAVVTIPRHKDYPVLKADRGDLGRLYQALKTKINASSTKFEKIKEMIKEDNRTSGVQPARRQASATNGHFPNLPSVPTLSPSKAGSSARPGQSNGTQSVHSRSQSVQSFAGGSRPLDPTTSPRKVKPMVQPKPQSLHGNALKQSSIFTPSEDLSSRFAKLQNPSGPRNPVPLGEWKFPPSGASSGSFAGSSIDNAVPSMPKAPDAIYSPARGTVSSEVANLPSSTPRGMFSRTNSIASAPSESARTSMERAIKTFGKDQTSSGMGSELELVPQPTGATIPAGDTISTQDLLKYMRKGSSQISLLIIDVRSRGQFDDGHIMSQRTICVDPEILMREGISADDIGDSMVLAPPKEKMHFENRHNVDLVVMYDQETTTLPRHVSSNIEDNVLFNLAEALTNYNYSKPLVNPPKLLVGGITGWTSVLGEQSLATSKTSFGETPAQTPQVRPTLSVHNSRLRSASKTQTVDLSQTEIEKWNERVHRSTDDFLRRYPSIESQQESMMARRRKTPRPELASETRPQLYSGISPSPPARPAPALPRTRYSGLESKDDSASPGSQQKYSATSRNPAKTGLVNLGNTCFANSTIQALLAAPRFSVELTQPEWPTNYKPPYNSPDKHPQLMSRIMGNMFQWLKKREFPDMRPNTFLNYLNSIHAGYTIQERNGRERFTKFGDGSQHDVTELMTFLSDQLDVETQRNRSAADHPLVLPAIKDPSNPMRDLANDWMRYYKTESGSIIDKYWRYLNTQQLTCRRCGAQNYTVDLKEDLWVTPQQRQNGKCDTLEAALRREFAKELLESECDTCKAKDKELTPRIGRLPPLLRVGFRRFDGATFQKNTHPIQFPFRDLDLTSFCHDEAERSQLRAYPSLTETGGGFSEPCHYDLFAVLSHAGSDASAGHYVCRVKDGSSDTWWYCNDRSTSAEDFGPLIEARRPSPNSTGKKRHNDTIERIWNCDGGFTPYMLFYKRRDIPWEN</sequence>
<dbReference type="Gene3D" id="1.20.58.80">
    <property type="entry name" value="Phosphotransferase system, lactose/cellobiose-type IIA subunit"/>
    <property type="match status" value="1"/>
</dbReference>
<dbReference type="PROSITE" id="PS00973">
    <property type="entry name" value="USP_2"/>
    <property type="match status" value="1"/>
</dbReference>
<dbReference type="Gene3D" id="3.40.250.10">
    <property type="entry name" value="Rhodanese-like domain"/>
    <property type="match status" value="1"/>
</dbReference>
<feature type="region of interest" description="Disordered" evidence="1">
    <location>
        <begin position="1"/>
        <end position="35"/>
    </location>
</feature>
<dbReference type="Pfam" id="PF00443">
    <property type="entry name" value="UCH"/>
    <property type="match status" value="1"/>
</dbReference>
<evidence type="ECO:0000313" key="4">
    <source>
        <dbReference type="Proteomes" id="UP000070501"/>
    </source>
</evidence>
<dbReference type="PANTHER" id="PTHR24006">
    <property type="entry name" value="UBIQUITIN CARBOXYL-TERMINAL HYDROLASE"/>
    <property type="match status" value="1"/>
</dbReference>
<feature type="region of interest" description="Disordered" evidence="1">
    <location>
        <begin position="311"/>
        <end position="339"/>
    </location>
</feature>
<feature type="domain" description="USP" evidence="2">
    <location>
        <begin position="663"/>
        <end position="1057"/>
    </location>
</feature>
<dbReference type="PROSITE" id="PS00972">
    <property type="entry name" value="USP_1"/>
    <property type="match status" value="1"/>
</dbReference>
<dbReference type="InterPro" id="IPR028889">
    <property type="entry name" value="USP"/>
</dbReference>
<dbReference type="SUPFAM" id="SSF52821">
    <property type="entry name" value="Rhodanese/Cell cycle control phosphatase"/>
    <property type="match status" value="1"/>
</dbReference>
<feature type="compositionally biased region" description="Pro residues" evidence="1">
    <location>
        <begin position="620"/>
        <end position="629"/>
    </location>
</feature>
<reference evidence="4" key="1">
    <citation type="submission" date="2016-02" db="EMBL/GenBank/DDBJ databases">
        <title>Draft genome sequence of Microdochium bolleyi, a fungal endophyte of beachgrass.</title>
        <authorList>
            <consortium name="DOE Joint Genome Institute"/>
            <person name="David A.S."/>
            <person name="May G."/>
            <person name="Haridas S."/>
            <person name="Lim J."/>
            <person name="Wang M."/>
            <person name="Labutti K."/>
            <person name="Lipzen A."/>
            <person name="Barry K."/>
            <person name="Grigoriev I.V."/>
        </authorList>
    </citation>
    <scope>NUCLEOTIDE SEQUENCE [LARGE SCALE GENOMIC DNA]</scope>
    <source>
        <strain evidence="4">J235TASD1</strain>
    </source>
</reference>
<dbReference type="Proteomes" id="UP000070501">
    <property type="component" value="Unassembled WGS sequence"/>
</dbReference>
<dbReference type="OrthoDB" id="292964at2759"/>
<dbReference type="Gene3D" id="3.90.70.10">
    <property type="entry name" value="Cysteine proteinases"/>
    <property type="match status" value="1"/>
</dbReference>